<dbReference type="InterPro" id="IPR036045">
    <property type="entry name" value="Sec1-like_sf"/>
</dbReference>
<comment type="similarity">
    <text evidence="1">Belongs to the STXBP/unc-18/SEC1 family.</text>
</comment>
<dbReference type="InterPro" id="IPR043154">
    <property type="entry name" value="Sec-1-like_dom1"/>
</dbReference>
<dbReference type="Gene3D" id="3.40.50.1910">
    <property type="match status" value="3"/>
</dbReference>
<keyword evidence="3" id="KW-1185">Reference proteome</keyword>
<organism evidence="2 3">
    <name type="scientific">Porites evermanni</name>
    <dbReference type="NCBI Taxonomy" id="104178"/>
    <lineage>
        <taxon>Eukaryota</taxon>
        <taxon>Metazoa</taxon>
        <taxon>Cnidaria</taxon>
        <taxon>Anthozoa</taxon>
        <taxon>Hexacorallia</taxon>
        <taxon>Scleractinia</taxon>
        <taxon>Fungiina</taxon>
        <taxon>Poritidae</taxon>
        <taxon>Porites</taxon>
    </lineage>
</organism>
<dbReference type="Gene3D" id="1.25.40.850">
    <property type="match status" value="1"/>
</dbReference>
<dbReference type="InterPro" id="IPR001619">
    <property type="entry name" value="Sec1-like"/>
</dbReference>
<dbReference type="InterPro" id="IPR043155">
    <property type="entry name" value="VPS33_dom3b"/>
</dbReference>
<proteinExistence type="inferred from homology"/>
<name>A0ABN8M1X2_9CNID</name>
<evidence type="ECO:0000313" key="3">
    <source>
        <dbReference type="Proteomes" id="UP001159427"/>
    </source>
</evidence>
<dbReference type="InterPro" id="IPR027482">
    <property type="entry name" value="Sec1-like_dom2"/>
</dbReference>
<dbReference type="Pfam" id="PF00995">
    <property type="entry name" value="Sec1"/>
    <property type="match status" value="1"/>
</dbReference>
<dbReference type="Proteomes" id="UP001159427">
    <property type="component" value="Unassembled WGS sequence"/>
</dbReference>
<accession>A0ABN8M1X2</accession>
<comment type="caution">
    <text evidence="2">The sequence shown here is derived from an EMBL/GenBank/DDBJ whole genome shotgun (WGS) entry which is preliminary data.</text>
</comment>
<evidence type="ECO:0000256" key="1">
    <source>
        <dbReference type="ARBA" id="ARBA00009884"/>
    </source>
</evidence>
<reference evidence="2 3" key="1">
    <citation type="submission" date="2022-05" db="EMBL/GenBank/DDBJ databases">
        <authorList>
            <consortium name="Genoscope - CEA"/>
            <person name="William W."/>
        </authorList>
    </citation>
    <scope>NUCLEOTIDE SEQUENCE [LARGE SCALE GENOMIC DNA]</scope>
</reference>
<evidence type="ECO:0008006" key="4">
    <source>
        <dbReference type="Google" id="ProtNLM"/>
    </source>
</evidence>
<dbReference type="EMBL" id="CALNXI010000219">
    <property type="protein sequence ID" value="CAH3022436.1"/>
    <property type="molecule type" value="Genomic_DNA"/>
</dbReference>
<protein>
    <recommendedName>
        <fullName evidence="4">Vacuolar protein sorting-associated protein 33B</fullName>
    </recommendedName>
</protein>
<sequence length="579" mass="65131">MAVPGPKFSELKVITRHRLVEILESVPETKDLVIDPQLMKPLDHFTGASFLKERGVNKIFKLETDRLDVGGNMRIYLLRPELLLTKYIADHINNDKKNGKSRSYKIVFVPKKLCVCEMILEQEGVYGDLSFDEFQLEFIPLDEDVLTLEMPSFLKDYFLEGDQTSVSFVARSLVTLQQLYGTIPTMYGLGDCAKVVGEITKSILAEEPSPTPNPVGGSEISCLILIDRGADFVTPLCSQVTYAGVLDDTFGIKSGKLVASEKKVLNCSRNLGVFSDIRDRHFSNVFGYLSQKAKDVQSGYDKRQNLSTVSEMKKFVSDELRGLRDQHKGLAIHIGACETVLKTKTKENFERRLRAEHNMLELIEDKEDIDYIEECIIRQVKSPKTLQLLCLLSVTRGGLEPKLHQTLKHRFLQSFGHDHMLTFSTLKQLGLYTEFDSQRRNTFKTLNKRLNLVPKDGDKIDLKKPQDMAYVFSGAYTPISCRLLEQVLSNGFSAFEEMSRLLGVSVFSSQMPLSARHSNLNDTYPGGSKCKLVMFLGGCTFSEISAIRLLARKLGCRIIVATTAIINGTRLLESISTPH</sequence>
<evidence type="ECO:0000313" key="2">
    <source>
        <dbReference type="EMBL" id="CAH3022436.1"/>
    </source>
</evidence>
<gene>
    <name evidence="2" type="ORF">PEVE_00015402</name>
</gene>
<dbReference type="Gene3D" id="3.40.50.2060">
    <property type="match status" value="1"/>
</dbReference>
<dbReference type="PANTHER" id="PTHR11679">
    <property type="entry name" value="VESICLE PROTEIN SORTING-ASSOCIATED"/>
    <property type="match status" value="1"/>
</dbReference>
<dbReference type="SUPFAM" id="SSF56815">
    <property type="entry name" value="Sec1/munc18-like (SM) proteins"/>
    <property type="match status" value="1"/>
</dbReference>